<evidence type="ECO:0000313" key="3">
    <source>
        <dbReference type="Proteomes" id="UP000789570"/>
    </source>
</evidence>
<reference evidence="2" key="1">
    <citation type="submission" date="2021-06" db="EMBL/GenBank/DDBJ databases">
        <authorList>
            <person name="Kallberg Y."/>
            <person name="Tangrot J."/>
            <person name="Rosling A."/>
        </authorList>
    </citation>
    <scope>NUCLEOTIDE SEQUENCE</scope>
    <source>
        <strain evidence="2">UK204</strain>
    </source>
</reference>
<dbReference type="EMBL" id="CAJVPQ010005342">
    <property type="protein sequence ID" value="CAG8668473.1"/>
    <property type="molecule type" value="Genomic_DNA"/>
</dbReference>
<sequence>MSTSDNPFSLCPGYEAIAEYLDRHPPNKWSYEQFLRLYHDTILVLPPFSNTWNSLDGTWPATTTTPNHVTTWLGALILSKLQMETESIINREGLQTLGASVQANGKKFRKRIAIEEDSEIERSSKRCETRHPAEQIYGTFDSSEVENEYEEDESEQADRLEDKKKGIKAKIKSAYDRMPKQQMWKLSSGTVVEEELYKIGKQLQYEHAVHSFILDPDDEVVQKHFNEADLIEIINRPGPTIPELSAEAAEYLFQFSGETSLSRIREIMNKNDPRLVCGCLLAAYNERSIFRIREIESGRLKDDNLEAWYNCHVWHPIIDQGLGDLNGIIVVRGESTSIATALRKNAHRTAIDRRMVGRRGDWILRSDGNGERDEYGVGEAGKQSSDHFGTKFLKEAGLKAPKALKDMLMKLMRKVEWNPEICMKMQTVGIIHAGLLMVAIFMDRPCGFVCRLQRGEIMEVPDCEEKFPMILQIIAIVLSIKATVRETVKAIFSKMPTRVEEFKKVSVVKKRQTKKEQMIPECMTTPRKVATKFVR</sequence>
<gene>
    <name evidence="2" type="ORF">FCALED_LOCUS11900</name>
</gene>
<accession>A0A9N9E7S0</accession>
<dbReference type="OrthoDB" id="2427805at2759"/>
<protein>
    <submittedName>
        <fullName evidence="2">8687_t:CDS:1</fullName>
    </submittedName>
</protein>
<organism evidence="2 3">
    <name type="scientific">Funneliformis caledonium</name>
    <dbReference type="NCBI Taxonomy" id="1117310"/>
    <lineage>
        <taxon>Eukaryota</taxon>
        <taxon>Fungi</taxon>
        <taxon>Fungi incertae sedis</taxon>
        <taxon>Mucoromycota</taxon>
        <taxon>Glomeromycotina</taxon>
        <taxon>Glomeromycetes</taxon>
        <taxon>Glomerales</taxon>
        <taxon>Glomeraceae</taxon>
        <taxon>Funneliformis</taxon>
    </lineage>
</organism>
<name>A0A9N9E7S0_9GLOM</name>
<proteinExistence type="predicted"/>
<dbReference type="Proteomes" id="UP000789570">
    <property type="component" value="Unassembled WGS sequence"/>
</dbReference>
<feature type="region of interest" description="Disordered" evidence="1">
    <location>
        <begin position="143"/>
        <end position="162"/>
    </location>
</feature>
<keyword evidence="3" id="KW-1185">Reference proteome</keyword>
<comment type="caution">
    <text evidence="2">The sequence shown here is derived from an EMBL/GenBank/DDBJ whole genome shotgun (WGS) entry which is preliminary data.</text>
</comment>
<evidence type="ECO:0000256" key="1">
    <source>
        <dbReference type="SAM" id="MobiDB-lite"/>
    </source>
</evidence>
<feature type="compositionally biased region" description="Acidic residues" evidence="1">
    <location>
        <begin position="143"/>
        <end position="155"/>
    </location>
</feature>
<dbReference type="AlphaFoldDB" id="A0A9N9E7S0"/>
<evidence type="ECO:0000313" key="2">
    <source>
        <dbReference type="EMBL" id="CAG8668473.1"/>
    </source>
</evidence>